<dbReference type="Proteomes" id="UP000178601">
    <property type="component" value="Unassembled WGS sequence"/>
</dbReference>
<protein>
    <recommendedName>
        <fullName evidence="3">Ribbon-helix-helix protein CopG domain-containing protein</fullName>
    </recommendedName>
</protein>
<name>A0A1F6G1K9_9BACT</name>
<evidence type="ECO:0008006" key="3">
    <source>
        <dbReference type="Google" id="ProtNLM"/>
    </source>
</evidence>
<evidence type="ECO:0000313" key="2">
    <source>
        <dbReference type="Proteomes" id="UP000178601"/>
    </source>
</evidence>
<dbReference type="AlphaFoldDB" id="A0A1F6G1K9"/>
<evidence type="ECO:0000313" key="1">
    <source>
        <dbReference type="EMBL" id="OGG92008.1"/>
    </source>
</evidence>
<reference evidence="1 2" key="1">
    <citation type="journal article" date="2016" name="Nat. Commun.">
        <title>Thousands of microbial genomes shed light on interconnected biogeochemical processes in an aquifer system.</title>
        <authorList>
            <person name="Anantharaman K."/>
            <person name="Brown C.T."/>
            <person name="Hug L.A."/>
            <person name="Sharon I."/>
            <person name="Castelle C.J."/>
            <person name="Probst A.J."/>
            <person name="Thomas B.C."/>
            <person name="Singh A."/>
            <person name="Wilkins M.J."/>
            <person name="Karaoz U."/>
            <person name="Brodie E.L."/>
            <person name="Williams K.H."/>
            <person name="Hubbard S.S."/>
            <person name="Banfield J.F."/>
        </authorList>
    </citation>
    <scope>NUCLEOTIDE SEQUENCE [LARGE SCALE GENOMIC DNA]</scope>
</reference>
<dbReference type="EMBL" id="MFMQ01000024">
    <property type="protein sequence ID" value="OGG92008.1"/>
    <property type="molecule type" value="Genomic_DNA"/>
</dbReference>
<comment type="caution">
    <text evidence="1">The sequence shown here is derived from an EMBL/GenBank/DDBJ whole genome shotgun (WGS) entry which is preliminary data.</text>
</comment>
<gene>
    <name evidence="1" type="ORF">A3H16_00825</name>
</gene>
<organism evidence="1 2">
    <name type="scientific">Candidatus Kaiserbacteria bacterium RIFCSPLOWO2_12_FULL_53_8</name>
    <dbReference type="NCBI Taxonomy" id="1798529"/>
    <lineage>
        <taxon>Bacteria</taxon>
        <taxon>Candidatus Kaiseribacteriota</taxon>
    </lineage>
</organism>
<sequence length="70" mass="7991">MTTISVPLNDEQYRHLMELLEDGIGANKADVLRKALEKLSKDQAVEKVLRAEREPSLKGNLNDLMRKIFP</sequence>
<proteinExistence type="predicted"/>
<accession>A0A1F6G1K9</accession>